<reference evidence="2 3" key="1">
    <citation type="journal article" date="2020" name="Microbiol. Resour. Announc.">
        <title>Complete Genome Sequence of Streptococcus salivarius DB-B5, a Novel Probiotic Candidate Isolated from the Supragingival Plaque of a Healthy Female Subject.</title>
        <authorList>
            <person name="Fields F.R."/>
            <person name="Li X."/>
            <person name="Navarre W.W."/>
            <person name="Naito M."/>
        </authorList>
    </citation>
    <scope>NUCLEOTIDE SEQUENCE [LARGE SCALE GENOMIC DNA]</scope>
    <source>
        <strain evidence="2 3">DB-B5</strain>
        <plasmid evidence="2 3">pIKMIN-B501</plasmid>
    </source>
</reference>
<gene>
    <name evidence="2" type="ORF">HRE60_09925</name>
</gene>
<evidence type="ECO:0000313" key="3">
    <source>
        <dbReference type="Proteomes" id="UP000516705"/>
    </source>
</evidence>
<keyword evidence="2" id="KW-0614">Plasmid</keyword>
<dbReference type="EMBL" id="CP054154">
    <property type="protein sequence ID" value="QMI51993.1"/>
    <property type="molecule type" value="Genomic_DNA"/>
</dbReference>
<geneLocation type="plasmid" evidence="2 3">
    <name>pIKMIN-B501</name>
</geneLocation>
<sequence>MSLGYERPIVFCRIGKNNVYGGNDMPGLIEEPVLTKKELRKRNKELKKQKKEEARKRKQAKKKEKQTQYESIDLGERAGEEFVYVPLNKKKRKDFLDTVAITDVKSILYGYPNQPIRLANGYSGYVQIFEVFGQDIQAMSNEEQAAIKVGFTLFLSGTAFDMMIQTTKLPTDVSSQSNELLRLLDEVKQEQNAPELIINDGDDIDTISRKERLVYQLRQREDILKTKYLVQQVIAINQQNIEFFIWVFGDTLAEIDSNTRTTLTIASNHGFTPKVVSVEKKEELLTQYYNFNDSLNVSINQY</sequence>
<name>A0A7L6WMM1_STRSL</name>
<proteinExistence type="predicted"/>
<feature type="region of interest" description="Disordered" evidence="1">
    <location>
        <begin position="40"/>
        <end position="69"/>
    </location>
</feature>
<evidence type="ECO:0000256" key="1">
    <source>
        <dbReference type="SAM" id="MobiDB-lite"/>
    </source>
</evidence>
<dbReference type="AlphaFoldDB" id="A0A7L6WMM1"/>
<organism evidence="2 3">
    <name type="scientific">Streptococcus salivarius</name>
    <dbReference type="NCBI Taxonomy" id="1304"/>
    <lineage>
        <taxon>Bacteria</taxon>
        <taxon>Bacillati</taxon>
        <taxon>Bacillota</taxon>
        <taxon>Bacilli</taxon>
        <taxon>Lactobacillales</taxon>
        <taxon>Streptococcaceae</taxon>
        <taxon>Streptococcus</taxon>
    </lineage>
</organism>
<protein>
    <submittedName>
        <fullName evidence="2">Uncharacterized protein</fullName>
    </submittedName>
</protein>
<evidence type="ECO:0000313" key="2">
    <source>
        <dbReference type="EMBL" id="QMI51993.1"/>
    </source>
</evidence>
<accession>A0A7L6WMM1</accession>
<dbReference type="Proteomes" id="UP000516705">
    <property type="component" value="Plasmid pIKMIN-B501"/>
</dbReference>
<feature type="compositionally biased region" description="Basic residues" evidence="1">
    <location>
        <begin position="40"/>
        <end position="49"/>
    </location>
</feature>